<dbReference type="InterPro" id="IPR004626">
    <property type="entry name" value="RarD"/>
</dbReference>
<evidence type="ECO:0000256" key="1">
    <source>
        <dbReference type="ARBA" id="ARBA00004651"/>
    </source>
</evidence>
<comment type="caution">
    <text evidence="10">The sequence shown here is derived from an EMBL/GenBank/DDBJ whole genome shotgun (WGS) entry which is preliminary data.</text>
</comment>
<feature type="transmembrane region" description="Helical" evidence="8">
    <location>
        <begin position="53"/>
        <end position="71"/>
    </location>
</feature>
<feature type="transmembrane region" description="Helical" evidence="8">
    <location>
        <begin position="286"/>
        <end position="307"/>
    </location>
</feature>
<accession>A0ABR8R6W4</accession>
<dbReference type="InterPro" id="IPR000620">
    <property type="entry name" value="EamA_dom"/>
</dbReference>
<evidence type="ECO:0000256" key="6">
    <source>
        <dbReference type="ARBA" id="ARBA00022989"/>
    </source>
</evidence>
<organism evidence="10 11">
    <name type="scientific">Psychrobacillus faecigallinarum</name>
    <dbReference type="NCBI Taxonomy" id="2762235"/>
    <lineage>
        <taxon>Bacteria</taxon>
        <taxon>Bacillati</taxon>
        <taxon>Bacillota</taxon>
        <taxon>Bacilli</taxon>
        <taxon>Bacillales</taxon>
        <taxon>Bacillaceae</taxon>
        <taxon>Psychrobacillus</taxon>
    </lineage>
</organism>
<feature type="transmembrane region" description="Helical" evidence="8">
    <location>
        <begin position="21"/>
        <end position="41"/>
    </location>
</feature>
<evidence type="ECO:0000256" key="8">
    <source>
        <dbReference type="SAM" id="Phobius"/>
    </source>
</evidence>
<evidence type="ECO:0000256" key="3">
    <source>
        <dbReference type="ARBA" id="ARBA00022448"/>
    </source>
</evidence>
<evidence type="ECO:0000256" key="4">
    <source>
        <dbReference type="ARBA" id="ARBA00022475"/>
    </source>
</evidence>
<evidence type="ECO:0000313" key="11">
    <source>
        <dbReference type="Proteomes" id="UP000640786"/>
    </source>
</evidence>
<proteinExistence type="inferred from homology"/>
<dbReference type="PANTHER" id="PTHR22911:SF137">
    <property type="entry name" value="SOLUTE CARRIER FAMILY 35 MEMBER G2-RELATED"/>
    <property type="match status" value="1"/>
</dbReference>
<feature type="transmembrane region" description="Helical" evidence="8">
    <location>
        <begin position="168"/>
        <end position="185"/>
    </location>
</feature>
<evidence type="ECO:0000256" key="2">
    <source>
        <dbReference type="ARBA" id="ARBA00007362"/>
    </source>
</evidence>
<dbReference type="Pfam" id="PF00892">
    <property type="entry name" value="EamA"/>
    <property type="match status" value="1"/>
</dbReference>
<feature type="domain" description="EamA" evidence="9">
    <location>
        <begin position="23"/>
        <end position="162"/>
    </location>
</feature>
<keyword evidence="5 8" id="KW-0812">Transmembrane</keyword>
<feature type="transmembrane region" description="Helical" evidence="8">
    <location>
        <begin position="91"/>
        <end position="110"/>
    </location>
</feature>
<evidence type="ECO:0000256" key="7">
    <source>
        <dbReference type="ARBA" id="ARBA00023136"/>
    </source>
</evidence>
<feature type="transmembrane region" description="Helical" evidence="8">
    <location>
        <begin position="145"/>
        <end position="162"/>
    </location>
</feature>
<protein>
    <submittedName>
        <fullName evidence="10">EamA family transporter RarD</fullName>
    </submittedName>
</protein>
<evidence type="ECO:0000259" key="9">
    <source>
        <dbReference type="Pfam" id="PF00892"/>
    </source>
</evidence>
<comment type="similarity">
    <text evidence="2">Belongs to the EamA transporter family.</text>
</comment>
<dbReference type="InterPro" id="IPR037185">
    <property type="entry name" value="EmrE-like"/>
</dbReference>
<keyword evidence="4" id="KW-1003">Cell membrane</keyword>
<keyword evidence="7 8" id="KW-0472">Membrane</keyword>
<name>A0ABR8R6W4_9BACI</name>
<evidence type="ECO:0000256" key="5">
    <source>
        <dbReference type="ARBA" id="ARBA00022692"/>
    </source>
</evidence>
<feature type="transmembrane region" description="Helical" evidence="8">
    <location>
        <begin position="116"/>
        <end position="138"/>
    </location>
</feature>
<gene>
    <name evidence="10" type="primary">rarD</name>
    <name evidence="10" type="ORF">H9650_05380</name>
</gene>
<feature type="transmembrane region" description="Helical" evidence="8">
    <location>
        <begin position="197"/>
        <end position="216"/>
    </location>
</feature>
<evidence type="ECO:0000313" key="10">
    <source>
        <dbReference type="EMBL" id="MBD7943545.1"/>
    </source>
</evidence>
<keyword evidence="3" id="KW-0813">Transport</keyword>
<comment type="subcellular location">
    <subcellularLocation>
        <location evidence="1">Cell membrane</location>
        <topology evidence="1">Multi-pass membrane protein</topology>
    </subcellularLocation>
</comment>
<dbReference type="NCBIfam" id="TIGR00688">
    <property type="entry name" value="rarD"/>
    <property type="match status" value="1"/>
</dbReference>
<feature type="transmembrane region" description="Helical" evidence="8">
    <location>
        <begin position="228"/>
        <end position="249"/>
    </location>
</feature>
<dbReference type="EMBL" id="JACSQO010000002">
    <property type="protein sequence ID" value="MBD7943545.1"/>
    <property type="molecule type" value="Genomic_DNA"/>
</dbReference>
<reference evidence="10 11" key="1">
    <citation type="submission" date="2020-08" db="EMBL/GenBank/DDBJ databases">
        <title>A Genomic Blueprint of the Chicken Gut Microbiome.</title>
        <authorList>
            <person name="Gilroy R."/>
            <person name="Ravi A."/>
            <person name="Getino M."/>
            <person name="Pursley I."/>
            <person name="Horton D.L."/>
            <person name="Alikhan N.-F."/>
            <person name="Baker D."/>
            <person name="Gharbi K."/>
            <person name="Hall N."/>
            <person name="Watson M."/>
            <person name="Adriaenssens E.M."/>
            <person name="Foster-Nyarko E."/>
            <person name="Jarju S."/>
            <person name="Secka A."/>
            <person name="Antonio M."/>
            <person name="Oren A."/>
            <person name="Chaudhuri R."/>
            <person name="La Ragione R.M."/>
            <person name="Hildebrand F."/>
            <person name="Pallen M.J."/>
        </authorList>
    </citation>
    <scope>NUCLEOTIDE SEQUENCE [LARGE SCALE GENOMIC DNA]</scope>
    <source>
        <strain evidence="10 11">Sa2BUA9</strain>
    </source>
</reference>
<sequence length="317" mass="36051">MLLFRVSKYVKKVFVLSAEEKQGIIVVVLAYAWWGFMPIYWKLLDHVASGEILSGRVIWSFVFTLIVVLLGRRFSVLIEDLKNLWKDKKSFWSLVLASYLVTGNWFLYIFAVNEGYIVQASLGYYINPLLSVLLGIVFLKEKLSWAQKLSVLIAATGVLLLTISYGEIPWIAMLLASTFAFYGLIKKRITIDPLRGLTIETLFVLPVALAYFSYMVVADQAVFFSSDFTTTILLVFTGVATAVPLVLFAKGTKTMPLYMSGFIQYIAPTLMLLIGIFVYGEKFSKIEFISFSFIWVALLLFTFSKILELRRKKMLIV</sequence>
<keyword evidence="6 8" id="KW-1133">Transmembrane helix</keyword>
<feature type="transmembrane region" description="Helical" evidence="8">
    <location>
        <begin position="261"/>
        <end position="280"/>
    </location>
</feature>
<keyword evidence="11" id="KW-1185">Reference proteome</keyword>
<dbReference type="PANTHER" id="PTHR22911">
    <property type="entry name" value="ACYL-MALONYL CONDENSING ENZYME-RELATED"/>
    <property type="match status" value="1"/>
</dbReference>
<dbReference type="SUPFAM" id="SSF103481">
    <property type="entry name" value="Multidrug resistance efflux transporter EmrE"/>
    <property type="match status" value="2"/>
</dbReference>
<dbReference type="Proteomes" id="UP000640786">
    <property type="component" value="Unassembled WGS sequence"/>
</dbReference>